<dbReference type="PANTHER" id="PTHR33802">
    <property type="entry name" value="SI:CH211-161H7.5-RELATED"/>
    <property type="match status" value="1"/>
</dbReference>
<accession>A0A1H8MDQ9</accession>
<dbReference type="RefSeq" id="WP_091496533.1">
    <property type="nucleotide sequence ID" value="NZ_FODJ01000004.1"/>
</dbReference>
<feature type="transmembrane region" description="Helical" evidence="6">
    <location>
        <begin position="101"/>
        <end position="120"/>
    </location>
</feature>
<keyword evidence="8" id="KW-1185">Reference proteome</keyword>
<dbReference type="STRING" id="872970.SAMN04488134_104122"/>
<dbReference type="Pfam" id="PF03073">
    <property type="entry name" value="TspO_MBR"/>
    <property type="match status" value="1"/>
</dbReference>
<evidence type="ECO:0000256" key="6">
    <source>
        <dbReference type="SAM" id="Phobius"/>
    </source>
</evidence>
<sequence>MKFWLNLIMLMAVIVVNALANLIPINGMESGEISDRLNVLFTPAGYVFSIWSLIYLLLLIWVFRQWPEHRRELGVYVHSHYLFWLSCLLNISWILLWHYQFFGATVIVMVILLLTLIILYKKIQRSALSFFDQLPFSIYLAWVSVATIANISYYLVEINWAGLGLAQQTWTIGLLLLAGGLATWFRYAQRDVFFPLVFVWALVGIGVNNQDHAQVVSTLAYVLAGTVVILILLVRKKNTHIFK</sequence>
<dbReference type="EMBL" id="FODJ01000004">
    <property type="protein sequence ID" value="SEO15463.1"/>
    <property type="molecule type" value="Genomic_DNA"/>
</dbReference>
<feature type="transmembrane region" description="Helical" evidence="6">
    <location>
        <begin position="215"/>
        <end position="234"/>
    </location>
</feature>
<proteinExistence type="inferred from homology"/>
<feature type="transmembrane region" description="Helical" evidence="6">
    <location>
        <begin position="75"/>
        <end position="95"/>
    </location>
</feature>
<comment type="similarity">
    <text evidence="2">Belongs to the TspO/BZRP family.</text>
</comment>
<comment type="subcellular location">
    <subcellularLocation>
        <location evidence="1">Membrane</location>
        <topology evidence="1">Multi-pass membrane protein</topology>
    </subcellularLocation>
</comment>
<evidence type="ECO:0000256" key="1">
    <source>
        <dbReference type="ARBA" id="ARBA00004141"/>
    </source>
</evidence>
<protein>
    <submittedName>
        <fullName evidence="7">TspO/MBR family protein</fullName>
    </submittedName>
</protein>
<evidence type="ECO:0000256" key="4">
    <source>
        <dbReference type="ARBA" id="ARBA00022989"/>
    </source>
</evidence>
<organism evidence="7 8">
    <name type="scientific">Amphibacillus marinus</name>
    <dbReference type="NCBI Taxonomy" id="872970"/>
    <lineage>
        <taxon>Bacteria</taxon>
        <taxon>Bacillati</taxon>
        <taxon>Bacillota</taxon>
        <taxon>Bacilli</taxon>
        <taxon>Bacillales</taxon>
        <taxon>Bacillaceae</taxon>
        <taxon>Amphibacillus</taxon>
    </lineage>
</organism>
<evidence type="ECO:0000313" key="7">
    <source>
        <dbReference type="EMBL" id="SEO15463.1"/>
    </source>
</evidence>
<dbReference type="InterPro" id="IPR038330">
    <property type="entry name" value="TspO/MBR-related_sf"/>
</dbReference>
<feature type="transmembrane region" description="Helical" evidence="6">
    <location>
        <begin position="136"/>
        <end position="156"/>
    </location>
</feature>
<dbReference type="PANTHER" id="PTHR33802:SF1">
    <property type="entry name" value="XK-RELATED PROTEIN"/>
    <property type="match status" value="1"/>
</dbReference>
<keyword evidence="3 6" id="KW-0812">Transmembrane</keyword>
<keyword evidence="4 6" id="KW-1133">Transmembrane helix</keyword>
<evidence type="ECO:0000256" key="5">
    <source>
        <dbReference type="ARBA" id="ARBA00023136"/>
    </source>
</evidence>
<evidence type="ECO:0000313" key="8">
    <source>
        <dbReference type="Proteomes" id="UP000199300"/>
    </source>
</evidence>
<dbReference type="AlphaFoldDB" id="A0A1H8MDQ9"/>
<gene>
    <name evidence="7" type="ORF">SAMN04488134_104122</name>
</gene>
<keyword evidence="5 6" id="KW-0472">Membrane</keyword>
<reference evidence="7 8" key="1">
    <citation type="submission" date="2016-10" db="EMBL/GenBank/DDBJ databases">
        <authorList>
            <person name="de Groot N.N."/>
        </authorList>
    </citation>
    <scope>NUCLEOTIDE SEQUENCE [LARGE SCALE GENOMIC DNA]</scope>
    <source>
        <strain evidence="7 8">CGMCC 1.10434</strain>
    </source>
</reference>
<evidence type="ECO:0000256" key="2">
    <source>
        <dbReference type="ARBA" id="ARBA00007524"/>
    </source>
</evidence>
<feature type="transmembrane region" description="Helical" evidence="6">
    <location>
        <begin position="168"/>
        <end position="185"/>
    </location>
</feature>
<name>A0A1H8MDQ9_9BACI</name>
<dbReference type="OrthoDB" id="5189031at2"/>
<dbReference type="InterPro" id="IPR004307">
    <property type="entry name" value="TspO_MBR"/>
</dbReference>
<dbReference type="GO" id="GO:0016020">
    <property type="term" value="C:membrane"/>
    <property type="evidence" value="ECO:0007669"/>
    <property type="project" value="UniProtKB-SubCell"/>
</dbReference>
<feature type="transmembrane region" description="Helical" evidence="6">
    <location>
        <begin position="44"/>
        <end position="63"/>
    </location>
</feature>
<evidence type="ECO:0000256" key="3">
    <source>
        <dbReference type="ARBA" id="ARBA00022692"/>
    </source>
</evidence>
<dbReference type="Gene3D" id="1.20.1260.100">
    <property type="entry name" value="TspO/MBR protein"/>
    <property type="match status" value="1"/>
</dbReference>
<feature type="transmembrane region" description="Helical" evidence="6">
    <location>
        <begin position="192"/>
        <end position="209"/>
    </location>
</feature>
<dbReference type="Proteomes" id="UP000199300">
    <property type="component" value="Unassembled WGS sequence"/>
</dbReference>